<proteinExistence type="predicted"/>
<name>A0A8B2NVA7_9HYPH</name>
<evidence type="ECO:0000313" key="2">
    <source>
        <dbReference type="EMBL" id="RAI00230.1"/>
    </source>
</evidence>
<keyword evidence="3" id="KW-1185">Reference proteome</keyword>
<evidence type="ECO:0000256" key="1">
    <source>
        <dbReference type="SAM" id="SignalP"/>
    </source>
</evidence>
<dbReference type="Proteomes" id="UP000249590">
    <property type="component" value="Unassembled WGS sequence"/>
</dbReference>
<protein>
    <submittedName>
        <fullName evidence="2">Uncharacterized protein</fullName>
    </submittedName>
</protein>
<sequence length="678" mass="70625">MRLRTIATATFAVTLSSAGAYAQDASGSFDAKSAIETFFDNAASIGATTSTYGSIDTEGDTVTVSDVALTWTWNFTTDQGAGNAVNLSVKVPSLQLTSLGFDGTLYSADRIALPETDVSLTLDSEDEDFSYQFVMKDYVTESPSWAAVPALQENAAAPISRFAPIIDAVLKQNHAGASIGGMTGSFTAGQEKQTFEYGAATYGKLENGYLESFSMDGATTTQTMAPETSDPTLAGMPTSMTITYGPMKGEAIDMKPLVALLTGTGATEGPQPVVGSMSFGDMQLEAGDMASFTMGETKINDVTIDPSRGPILPEVDSIYNAVQSGEEPEFPTLMGLILDVYGAMGLGSYTVDGMDVSFPQGSATLGNFSLANLSSSGLGLVSLSGMKFEAPNAQGELGKVEVADVVFPERDNFITAIMASMAAMEPDPQIVMKAIPYLGRFTIGGLDIDSDDVGKIALGVFEARAANFIDAIPTQISLALEGLSIPAMLIQNPMAQGVLTAVGADPVQADGSLTLGWDENSQQVALDEDFRIASIGRLQLSAQLSGIPRFVFAEPQRIQEALVTAAIDGVTATFADEGITGFGINMMSQQSGMPPEQFPSIVAQQAEMQISAMTGNADLANSVSSALTTYLSDPQSISIAAAPNNPVPLAQVMGAVMTAPQALPGLLGFSIMANGTSQ</sequence>
<dbReference type="AlphaFoldDB" id="A0A8B2NVA7"/>
<accession>A0A8B2NVA7</accession>
<comment type="caution">
    <text evidence="2">The sequence shown here is derived from an EMBL/GenBank/DDBJ whole genome shotgun (WGS) entry which is preliminary data.</text>
</comment>
<evidence type="ECO:0000313" key="3">
    <source>
        <dbReference type="Proteomes" id="UP000249590"/>
    </source>
</evidence>
<keyword evidence="1" id="KW-0732">Signal</keyword>
<dbReference type="OrthoDB" id="7824623at2"/>
<feature type="signal peptide" evidence="1">
    <location>
        <begin position="1"/>
        <end position="22"/>
    </location>
</feature>
<organism evidence="2 3">
    <name type="scientific">Acuticoccus sediminis</name>
    <dbReference type="NCBI Taxonomy" id="2184697"/>
    <lineage>
        <taxon>Bacteria</taxon>
        <taxon>Pseudomonadati</taxon>
        <taxon>Pseudomonadota</taxon>
        <taxon>Alphaproteobacteria</taxon>
        <taxon>Hyphomicrobiales</taxon>
        <taxon>Amorphaceae</taxon>
        <taxon>Acuticoccus</taxon>
    </lineage>
</organism>
<dbReference type="EMBL" id="QHHQ01000004">
    <property type="protein sequence ID" value="RAI00230.1"/>
    <property type="molecule type" value="Genomic_DNA"/>
</dbReference>
<reference evidence="2 3" key="1">
    <citation type="submission" date="2018-05" db="EMBL/GenBank/DDBJ databases">
        <title>Acuticoccus sediminis sp. nov., isolated from deep-sea sediment of Indian Ocean.</title>
        <authorList>
            <person name="Liu X."/>
            <person name="Lai Q."/>
            <person name="Du Y."/>
            <person name="Sun F."/>
            <person name="Zhang X."/>
            <person name="Wang S."/>
            <person name="Shao Z."/>
        </authorList>
    </citation>
    <scope>NUCLEOTIDE SEQUENCE [LARGE SCALE GENOMIC DNA]</scope>
    <source>
        <strain evidence="2 3">PTG4-2</strain>
    </source>
</reference>
<dbReference type="RefSeq" id="WP_111348922.1">
    <property type="nucleotide sequence ID" value="NZ_QHHQ01000004.1"/>
</dbReference>
<gene>
    <name evidence="2" type="ORF">DLJ53_21225</name>
</gene>
<feature type="chain" id="PRO_5032780672" evidence="1">
    <location>
        <begin position="23"/>
        <end position="678"/>
    </location>
</feature>